<dbReference type="InterPro" id="IPR052718">
    <property type="entry name" value="NmrA-type_oxidoreductase"/>
</dbReference>
<evidence type="ECO:0000313" key="2">
    <source>
        <dbReference type="EMBL" id="GAA4244222.1"/>
    </source>
</evidence>
<dbReference type="EMBL" id="BAABAT010000001">
    <property type="protein sequence ID" value="GAA4244222.1"/>
    <property type="molecule type" value="Genomic_DNA"/>
</dbReference>
<dbReference type="Pfam" id="PF13460">
    <property type="entry name" value="NAD_binding_10"/>
    <property type="match status" value="1"/>
</dbReference>
<dbReference type="SUPFAM" id="SSF51735">
    <property type="entry name" value="NAD(P)-binding Rossmann-fold domains"/>
    <property type="match status" value="1"/>
</dbReference>
<dbReference type="InterPro" id="IPR016040">
    <property type="entry name" value="NAD(P)-bd_dom"/>
</dbReference>
<dbReference type="InterPro" id="IPR036291">
    <property type="entry name" value="NAD(P)-bd_dom_sf"/>
</dbReference>
<accession>A0ABP8CWH5</accession>
<feature type="domain" description="NAD(P)-binding" evidence="1">
    <location>
        <begin position="22"/>
        <end position="190"/>
    </location>
</feature>
<keyword evidence="3" id="KW-1185">Reference proteome</keyword>
<gene>
    <name evidence="2" type="ORF">GCM10022255_006460</name>
</gene>
<organism evidence="2 3">
    <name type="scientific">Dactylosporangium darangshiense</name>
    <dbReference type="NCBI Taxonomy" id="579108"/>
    <lineage>
        <taxon>Bacteria</taxon>
        <taxon>Bacillati</taxon>
        <taxon>Actinomycetota</taxon>
        <taxon>Actinomycetes</taxon>
        <taxon>Micromonosporales</taxon>
        <taxon>Micromonosporaceae</taxon>
        <taxon>Dactylosporangium</taxon>
    </lineage>
</organism>
<dbReference type="PANTHER" id="PTHR47129:SF1">
    <property type="entry name" value="NMRA-LIKE DOMAIN-CONTAINING PROTEIN"/>
    <property type="match status" value="1"/>
</dbReference>
<reference evidence="3" key="1">
    <citation type="journal article" date="2019" name="Int. J. Syst. Evol. Microbiol.">
        <title>The Global Catalogue of Microorganisms (GCM) 10K type strain sequencing project: providing services to taxonomists for standard genome sequencing and annotation.</title>
        <authorList>
            <consortium name="The Broad Institute Genomics Platform"/>
            <consortium name="The Broad Institute Genome Sequencing Center for Infectious Disease"/>
            <person name="Wu L."/>
            <person name="Ma J."/>
        </authorList>
    </citation>
    <scope>NUCLEOTIDE SEQUENCE [LARGE SCALE GENOMIC DNA]</scope>
    <source>
        <strain evidence="3">JCM 17441</strain>
    </source>
</reference>
<dbReference type="CDD" id="cd05269">
    <property type="entry name" value="TMR_SDR_a"/>
    <property type="match status" value="1"/>
</dbReference>
<dbReference type="Proteomes" id="UP001500620">
    <property type="component" value="Unassembled WGS sequence"/>
</dbReference>
<dbReference type="PANTHER" id="PTHR47129">
    <property type="entry name" value="QUINONE OXIDOREDUCTASE 2"/>
    <property type="match status" value="1"/>
</dbReference>
<dbReference type="RefSeq" id="WP_345120920.1">
    <property type="nucleotide sequence ID" value="NZ_BAABAT010000001.1"/>
</dbReference>
<dbReference type="Gene3D" id="3.90.25.10">
    <property type="entry name" value="UDP-galactose 4-epimerase, domain 1"/>
    <property type="match status" value="1"/>
</dbReference>
<evidence type="ECO:0000313" key="3">
    <source>
        <dbReference type="Proteomes" id="UP001500620"/>
    </source>
</evidence>
<sequence>MYDVRHTRVHRAHTVGMILVTGATGQVGGRVAARLALPHALLVRDAAKAPETDKPVKVAEYADKSRMHAALQGIETLFLVSGREDRHRLAAHKTAVDAAVEAGVERIVYLSFESAAPDCTFTFGRDHWHTEQHIRATGLRYTFLRDNMYQEMIPRLAGADGVIRGPAGDGRLAAISYEDVADAAIAVLTEKSDKSETYRLSGPEALTLAEAAERLGLRYEPETVEEAYAARAHYGAPEFEVAGWVTSYQAIANGDLAEVTGDVERLTGHRPRSLSAN</sequence>
<comment type="caution">
    <text evidence="2">The sequence shown here is derived from an EMBL/GenBank/DDBJ whole genome shotgun (WGS) entry which is preliminary data.</text>
</comment>
<evidence type="ECO:0000259" key="1">
    <source>
        <dbReference type="Pfam" id="PF13460"/>
    </source>
</evidence>
<name>A0ABP8CWH5_9ACTN</name>
<protein>
    <submittedName>
        <fullName evidence="2">SDR family oxidoreductase</fullName>
    </submittedName>
</protein>
<dbReference type="Gene3D" id="3.40.50.720">
    <property type="entry name" value="NAD(P)-binding Rossmann-like Domain"/>
    <property type="match status" value="1"/>
</dbReference>
<proteinExistence type="predicted"/>